<organism evidence="4 5">
    <name type="scientific">Methylotuvimicrobium buryatense</name>
    <name type="common">Methylomicrobium buryatense</name>
    <dbReference type="NCBI Taxonomy" id="95641"/>
    <lineage>
        <taxon>Bacteria</taxon>
        <taxon>Pseudomonadati</taxon>
        <taxon>Pseudomonadota</taxon>
        <taxon>Gammaproteobacteria</taxon>
        <taxon>Methylococcales</taxon>
        <taxon>Methylococcaceae</taxon>
        <taxon>Methylotuvimicrobium</taxon>
    </lineage>
</organism>
<protein>
    <submittedName>
        <fullName evidence="4">Flagellar protein FlgN</fullName>
    </submittedName>
</protein>
<reference evidence="5" key="1">
    <citation type="journal article" date="2019" name="J. Bacteriol.">
        <title>A Mutagenic Screen Identifies a TonB-Dependent Receptor Required for the Lanthanide Metal Switch in the Type I Methanotroph 'Methylotuvimicrobium buryatense' 5GB1C.</title>
        <authorList>
            <person name="Groom J.D."/>
            <person name="Ford S.M."/>
            <person name="Pesesky M.W."/>
            <person name="Lidstrom M.E."/>
        </authorList>
    </citation>
    <scope>NUCLEOTIDE SEQUENCE [LARGE SCALE GENOMIC DNA]</scope>
    <source>
        <strain evidence="5">5GB1C</strain>
    </source>
</reference>
<dbReference type="GO" id="GO:0044780">
    <property type="term" value="P:bacterial-type flagellum assembly"/>
    <property type="evidence" value="ECO:0007669"/>
    <property type="project" value="InterPro"/>
</dbReference>
<evidence type="ECO:0000313" key="4">
    <source>
        <dbReference type="EMBL" id="QCW83730.1"/>
    </source>
</evidence>
<gene>
    <name evidence="4" type="ORF">EQU24_16875</name>
</gene>
<comment type="similarity">
    <text evidence="2">Belongs to the FlgN family.</text>
</comment>
<accession>A0A4P9UT41</accession>
<comment type="function">
    <text evidence="1">Required for the efficient initiation of filament assembly.</text>
</comment>
<name>A0A4P9UT41_METBY</name>
<keyword evidence="4" id="KW-0966">Cell projection</keyword>
<dbReference type="InterPro" id="IPR036679">
    <property type="entry name" value="FlgN-like_sf"/>
</dbReference>
<evidence type="ECO:0000256" key="2">
    <source>
        <dbReference type="ARBA" id="ARBA00007703"/>
    </source>
</evidence>
<dbReference type="EMBL" id="CP035467">
    <property type="protein sequence ID" value="QCW83730.1"/>
    <property type="molecule type" value="Genomic_DNA"/>
</dbReference>
<dbReference type="InterPro" id="IPR007809">
    <property type="entry name" value="FlgN-like"/>
</dbReference>
<dbReference type="Proteomes" id="UP000305881">
    <property type="component" value="Chromosome"/>
</dbReference>
<evidence type="ECO:0000256" key="3">
    <source>
        <dbReference type="ARBA" id="ARBA00022795"/>
    </source>
</evidence>
<evidence type="ECO:0000256" key="1">
    <source>
        <dbReference type="ARBA" id="ARBA00002397"/>
    </source>
</evidence>
<proteinExistence type="inferred from homology"/>
<dbReference type="OrthoDB" id="5566793at2"/>
<sequence length="166" mass="18671">MTLISQTFPIAEKLITNGLLLTEQLYQALQQEAITLKQSPLAETFDEITRQKQLLAQELNLFAKQLAQILETEKLPNTRAGLSDYLERAIQAGFDTSKTDENWTMLIKTTEKCQLLNEQNGASTEILLRHTRQSLNILKGKPQTINTYGPDGNTKLDLFSGTLFSV</sequence>
<keyword evidence="5" id="KW-1185">Reference proteome</keyword>
<dbReference type="AlphaFoldDB" id="A0A4P9UT41"/>
<dbReference type="SUPFAM" id="SSF140566">
    <property type="entry name" value="FlgN-like"/>
    <property type="match status" value="1"/>
</dbReference>
<dbReference type="RefSeq" id="WP_017842451.1">
    <property type="nucleotide sequence ID" value="NZ_CP035467.1"/>
</dbReference>
<dbReference type="Gene3D" id="1.20.58.300">
    <property type="entry name" value="FlgN-like"/>
    <property type="match status" value="1"/>
</dbReference>
<dbReference type="STRING" id="675511.GCA_000341735_04077"/>
<evidence type="ECO:0000313" key="5">
    <source>
        <dbReference type="Proteomes" id="UP000305881"/>
    </source>
</evidence>
<keyword evidence="4" id="KW-0282">Flagellum</keyword>
<dbReference type="KEGG" id="mbur:EQU24_16875"/>
<dbReference type="Pfam" id="PF05130">
    <property type="entry name" value="FlgN"/>
    <property type="match status" value="1"/>
</dbReference>
<keyword evidence="3" id="KW-1005">Bacterial flagellum biogenesis</keyword>
<keyword evidence="4" id="KW-0969">Cilium</keyword>